<dbReference type="Proteomes" id="UP000230066">
    <property type="component" value="Unassembled WGS sequence"/>
</dbReference>
<evidence type="ECO:0000256" key="1">
    <source>
        <dbReference type="SAM" id="SignalP"/>
    </source>
</evidence>
<dbReference type="AlphaFoldDB" id="A0A4E0RIN4"/>
<organism evidence="2 3">
    <name type="scientific">Fasciola hepatica</name>
    <name type="common">Liver fluke</name>
    <dbReference type="NCBI Taxonomy" id="6192"/>
    <lineage>
        <taxon>Eukaryota</taxon>
        <taxon>Metazoa</taxon>
        <taxon>Spiralia</taxon>
        <taxon>Lophotrochozoa</taxon>
        <taxon>Platyhelminthes</taxon>
        <taxon>Trematoda</taxon>
        <taxon>Digenea</taxon>
        <taxon>Plagiorchiida</taxon>
        <taxon>Echinostomata</taxon>
        <taxon>Echinostomatoidea</taxon>
        <taxon>Fasciolidae</taxon>
        <taxon>Fasciola</taxon>
    </lineage>
</organism>
<proteinExistence type="predicted"/>
<comment type="caution">
    <text evidence="2">The sequence shown here is derived from an EMBL/GenBank/DDBJ whole genome shotgun (WGS) entry which is preliminary data.</text>
</comment>
<feature type="chain" id="PRO_5020033270" description="Ig-like domain-containing protein" evidence="1">
    <location>
        <begin position="20"/>
        <end position="737"/>
    </location>
</feature>
<protein>
    <recommendedName>
        <fullName evidence="4">Ig-like domain-containing protein</fullName>
    </recommendedName>
</protein>
<dbReference type="EMBL" id="JXXN02004120">
    <property type="protein sequence ID" value="THD20867.1"/>
    <property type="molecule type" value="Genomic_DNA"/>
</dbReference>
<accession>A0A4E0RIN4</accession>
<name>A0A4E0RIN4_FASHE</name>
<evidence type="ECO:0000313" key="2">
    <source>
        <dbReference type="EMBL" id="THD20867.1"/>
    </source>
</evidence>
<evidence type="ECO:0000313" key="3">
    <source>
        <dbReference type="Proteomes" id="UP000230066"/>
    </source>
</evidence>
<sequence>MDFFQSLVIIAVLLHCVNPQCIFPYFANGKRFTTCSLDGFCSVTRFFSGKKLPCLAQNDTELVAKKLRMYRPILITTCGELREWDQDNFDRHLIRIKHQPGVRLVRAGMFEIFRPPNEDQFSLVCFHLNVPGKFVEVTVQKVPFSVPQRAPTLTVTLLPGEDLQCDPDAPIDDDEDIADGLPYLIGENDDTFRYTFDMIHPMRWIVKDLPGGGSWIIHCKLGLDVLYTHNVTVIGYPTQVFIHPYVPEQLLWDDSTTFRCASENPDYLFPTTAVFAHVSGPNMFRISGNKITLNRSLAWQYRSQISHYQCKLLTLEFYLVLNFSVRIKNVEVQIKPNIHLLWRSSGLRDYKCSVISTFWTGLVQMVFEVIRNTTETRHSCQTSKAEKGVSKDKTANPFGEAMPTELTATVKVDPRTFSEGLIRCRALPKNSNYSHFVETQMRIFTANLGRIEITGSLHQTKGNKDDPIVCDFIKQPEYAEIQVQVTVRHVGGPAKLFKIQSERFLIPNESGKDAAEYECTATTDQGKLVVGRTSFSAWFTESPSLQVEPVLEKYYLVLGKPWPVRCFIVPDINRNASPTEIHWVMINSDGNITNEIYNEWLVQIPRTQDVQSGEMEAKCSVDSLANVKPIVIQIIIFPQPKFTVTPTRIQFWDSNDLLTFTCDVTDPNAEFANSSALAQFRHIRGLRNAAIHRETMVTQSTGKSGIGLYSCDYHTLGYEFRFIFPLITHCELETFVQ</sequence>
<keyword evidence="1" id="KW-0732">Signal</keyword>
<gene>
    <name evidence="2" type="ORF">D915_008407</name>
</gene>
<keyword evidence="3" id="KW-1185">Reference proteome</keyword>
<feature type="signal peptide" evidence="1">
    <location>
        <begin position="1"/>
        <end position="19"/>
    </location>
</feature>
<reference evidence="2" key="1">
    <citation type="submission" date="2019-03" db="EMBL/GenBank/DDBJ databases">
        <title>Improved annotation for the trematode Fasciola hepatica.</title>
        <authorList>
            <person name="Choi Y.-J."/>
            <person name="Martin J."/>
            <person name="Mitreva M."/>
        </authorList>
    </citation>
    <scope>NUCLEOTIDE SEQUENCE [LARGE SCALE GENOMIC DNA]</scope>
</reference>
<evidence type="ECO:0008006" key="4">
    <source>
        <dbReference type="Google" id="ProtNLM"/>
    </source>
</evidence>